<protein>
    <submittedName>
        <fullName evidence="3">Uncharacterized protein</fullName>
    </submittedName>
</protein>
<gene>
    <name evidence="3" type="ORF">ACFQS9_04420</name>
</gene>
<feature type="compositionally biased region" description="Low complexity" evidence="1">
    <location>
        <begin position="82"/>
        <end position="93"/>
    </location>
</feature>
<comment type="caution">
    <text evidence="3">The sequence shown here is derived from an EMBL/GenBank/DDBJ whole genome shotgun (WGS) entry which is preliminary data.</text>
</comment>
<reference evidence="4" key="1">
    <citation type="journal article" date="2019" name="Int. J. Syst. Evol. Microbiol.">
        <title>The Global Catalogue of Microorganisms (GCM) 10K type strain sequencing project: providing services to taxonomists for standard genome sequencing and annotation.</title>
        <authorList>
            <consortium name="The Broad Institute Genomics Platform"/>
            <consortium name="The Broad Institute Genome Sequencing Center for Infectious Disease"/>
            <person name="Wu L."/>
            <person name="Ma J."/>
        </authorList>
    </citation>
    <scope>NUCLEOTIDE SEQUENCE [LARGE SCALE GENOMIC DNA]</scope>
    <source>
        <strain evidence="4">ICMP 19430</strain>
    </source>
</reference>
<keyword evidence="2" id="KW-0472">Membrane</keyword>
<sequence>MDRLRLAPQRAALSCALLLGALVFGLLAMHHVAAAVQQGGQAHVPRAATSTPAMDAHLPSPAHAAMTRSTSPAIAPDRPTSHPEASAHAAAPTDQQPADHPGGHHMLNACVAVLLSAVLLAMSLIAFGLPSGAGPRIFRGRSAVARTGRGPPFAAPTSNRLATLCLLRV</sequence>
<evidence type="ECO:0000256" key="1">
    <source>
        <dbReference type="SAM" id="MobiDB-lite"/>
    </source>
</evidence>
<keyword evidence="4" id="KW-1185">Reference proteome</keyword>
<feature type="transmembrane region" description="Helical" evidence="2">
    <location>
        <begin position="106"/>
        <end position="129"/>
    </location>
</feature>
<dbReference type="EMBL" id="JBHTCS010000008">
    <property type="protein sequence ID" value="MFC7447132.1"/>
    <property type="molecule type" value="Genomic_DNA"/>
</dbReference>
<keyword evidence="2" id="KW-1133">Transmembrane helix</keyword>
<proteinExistence type="predicted"/>
<feature type="region of interest" description="Disordered" evidence="1">
    <location>
        <begin position="45"/>
        <end position="102"/>
    </location>
</feature>
<name>A0ABW2RTG8_9NOCA</name>
<accession>A0ABW2RTG8</accession>
<keyword evidence="2" id="KW-0812">Transmembrane</keyword>
<dbReference type="Proteomes" id="UP001596484">
    <property type="component" value="Unassembled WGS sequence"/>
</dbReference>
<evidence type="ECO:0000256" key="2">
    <source>
        <dbReference type="SAM" id="Phobius"/>
    </source>
</evidence>
<organism evidence="3 4">
    <name type="scientific">Rhodococcus daqingensis</name>
    <dbReference type="NCBI Taxonomy" id="2479363"/>
    <lineage>
        <taxon>Bacteria</taxon>
        <taxon>Bacillati</taxon>
        <taxon>Actinomycetota</taxon>
        <taxon>Actinomycetes</taxon>
        <taxon>Mycobacteriales</taxon>
        <taxon>Nocardiaceae</taxon>
        <taxon>Rhodococcus</taxon>
    </lineage>
</organism>
<evidence type="ECO:0000313" key="4">
    <source>
        <dbReference type="Proteomes" id="UP001596484"/>
    </source>
</evidence>
<evidence type="ECO:0000313" key="3">
    <source>
        <dbReference type="EMBL" id="MFC7447132.1"/>
    </source>
</evidence>
<dbReference type="RefSeq" id="WP_378401973.1">
    <property type="nucleotide sequence ID" value="NZ_JBHTCS010000008.1"/>
</dbReference>